<dbReference type="Proteomes" id="UP001175227">
    <property type="component" value="Unassembled WGS sequence"/>
</dbReference>
<evidence type="ECO:0000313" key="2">
    <source>
        <dbReference type="EMBL" id="KAK0472835.1"/>
    </source>
</evidence>
<feature type="compositionally biased region" description="Polar residues" evidence="1">
    <location>
        <begin position="740"/>
        <end position="757"/>
    </location>
</feature>
<reference evidence="2" key="1">
    <citation type="submission" date="2023-06" db="EMBL/GenBank/DDBJ databases">
        <authorList>
            <consortium name="Lawrence Berkeley National Laboratory"/>
            <person name="Ahrendt S."/>
            <person name="Sahu N."/>
            <person name="Indic B."/>
            <person name="Wong-Bajracharya J."/>
            <person name="Merenyi Z."/>
            <person name="Ke H.-M."/>
            <person name="Monk M."/>
            <person name="Kocsube S."/>
            <person name="Drula E."/>
            <person name="Lipzen A."/>
            <person name="Balint B."/>
            <person name="Henrissat B."/>
            <person name="Andreopoulos B."/>
            <person name="Martin F.M."/>
            <person name="Harder C.B."/>
            <person name="Rigling D."/>
            <person name="Ford K.L."/>
            <person name="Foster G.D."/>
            <person name="Pangilinan J."/>
            <person name="Papanicolaou A."/>
            <person name="Barry K."/>
            <person name="LaButti K."/>
            <person name="Viragh M."/>
            <person name="Koriabine M."/>
            <person name="Yan M."/>
            <person name="Riley R."/>
            <person name="Champramary S."/>
            <person name="Plett K.L."/>
            <person name="Tsai I.J."/>
            <person name="Slot J."/>
            <person name="Sipos G."/>
            <person name="Plett J."/>
            <person name="Nagy L.G."/>
            <person name="Grigoriev I.V."/>
        </authorList>
    </citation>
    <scope>NUCLEOTIDE SEQUENCE</scope>
    <source>
        <strain evidence="2">ICMP 16352</strain>
    </source>
</reference>
<comment type="caution">
    <text evidence="2">The sequence shown here is derived from an EMBL/GenBank/DDBJ whole genome shotgun (WGS) entry which is preliminary data.</text>
</comment>
<feature type="region of interest" description="Disordered" evidence="1">
    <location>
        <begin position="721"/>
        <end position="757"/>
    </location>
</feature>
<feature type="compositionally biased region" description="Acidic residues" evidence="1">
    <location>
        <begin position="18"/>
        <end position="27"/>
    </location>
</feature>
<evidence type="ECO:0000256" key="1">
    <source>
        <dbReference type="SAM" id="MobiDB-lite"/>
    </source>
</evidence>
<proteinExistence type="predicted"/>
<feature type="region of interest" description="Disordered" evidence="1">
    <location>
        <begin position="18"/>
        <end position="62"/>
    </location>
</feature>
<evidence type="ECO:0000313" key="3">
    <source>
        <dbReference type="Proteomes" id="UP001175227"/>
    </source>
</evidence>
<dbReference type="EMBL" id="JAUEPR010000037">
    <property type="protein sequence ID" value="KAK0472835.1"/>
    <property type="molecule type" value="Genomic_DNA"/>
</dbReference>
<protein>
    <submittedName>
        <fullName evidence="2">Uncharacterized protein</fullName>
    </submittedName>
</protein>
<sequence>MNSDISLRYRQFFDLEAEVDDLDEDSEGQQGAKDDDDDNTSATHSGGVHLHPVATGDEETEDVDQYMKELTERARKRRHIEHTEGNHDEDSHNTNKTSYKTSLWRVWCKHGSQDHLVNVLTRRQHDSQLGLSGGAVTSHLHLYPSRIMFICHYLQGKSHLPGSSSGQADTLKVLQSKSLEEGNWIVVKTGPYHSDVGCIRGIFEWGLDVLVVPRFIDLEFIHVSKKMQRHTKHNLLGPGGNPYVFGMNTHCLAITKPRFNEKTKAPCPREWLFEEEEEVEVLSQSGSHDRRQGKIVVVASHHVEVLLDAGKGLHRFPFYQVVKLFCIGDYVHGIDGLKEGFIQSCSDFHVVLLTMGDNGDFEVIVQKCNHHLDGRRATMTSMAQTMFGLRAVVTLHKNSITNYTLNPDHLVDERMGQSLLYTVKSCSVSELKGSGKTPWIGTRVVIHGKSGPLRTKIGIVRDVICGQSNKSGLCVVLILDNYDPSLTNKEYTVDYEHVLEVTTLRPLRLFQPLKDSQSAFLPKPQFIRSSHEEAIASAAATQRGMIQLECPESLAEHLDPAWDPRSPAPAGLLPTPDLPNSSAFEHHDHWVTDICLLTYRLHVQASGKPMTMMTEYNALLEKVKAYIHKGKKKKKVLESYQFVQPMEPSTPHHYDRWIVIKGDHAGKQVRSIRYDKGLNPKMPIWWMVAVVLPSDDDVDTVTREELCIESTCLCLEDKSAESKKRNMQLSRGLREEAPKSSHQQPQCPSTFSSFAAH</sequence>
<gene>
    <name evidence="2" type="ORF">IW261DRAFT_1423991</name>
</gene>
<dbReference type="AlphaFoldDB" id="A0AA39NW89"/>
<accession>A0AA39NW89</accession>
<keyword evidence="3" id="KW-1185">Reference proteome</keyword>
<name>A0AA39NW89_9AGAR</name>
<organism evidence="2 3">
    <name type="scientific">Armillaria novae-zelandiae</name>
    <dbReference type="NCBI Taxonomy" id="153914"/>
    <lineage>
        <taxon>Eukaryota</taxon>
        <taxon>Fungi</taxon>
        <taxon>Dikarya</taxon>
        <taxon>Basidiomycota</taxon>
        <taxon>Agaricomycotina</taxon>
        <taxon>Agaricomycetes</taxon>
        <taxon>Agaricomycetidae</taxon>
        <taxon>Agaricales</taxon>
        <taxon>Marasmiineae</taxon>
        <taxon>Physalacriaceae</taxon>
        <taxon>Armillaria</taxon>
    </lineage>
</organism>